<evidence type="ECO:0000313" key="2">
    <source>
        <dbReference type="EMBL" id="KAJ3480469.1"/>
    </source>
</evidence>
<evidence type="ECO:0000256" key="1">
    <source>
        <dbReference type="SAM" id="MobiDB-lite"/>
    </source>
</evidence>
<evidence type="ECO:0000313" key="3">
    <source>
        <dbReference type="Proteomes" id="UP001212997"/>
    </source>
</evidence>
<sequence length="416" mass="46502">MAKATRSTRSSTKVGTANVKKNAPAPAGRTPKPKAIPRNRKVKPLNSDLGDVRQEADDNEEPESDVSRESSDEEDNISLHSDALDDDTPPPKPKKRKRALSSSVSRSKSDGNRSPRKSAVKKKRKVSGEDSDGPEEIELEDGQEIVGVVVQAPKTGRVPPGQISRNTFDFLSELKVPEHNDREWFKLHEPVYRLAEKEWKDFVEVFTELLVEADPQVPPLPPKDVIHRIYRDVRFSNDKTPYKTGFCASFSRSGRKGIFAKYHVRIEPGGNSIIAAGAWQPGKNELATIRNNILRSPKRLKDIISEPAFEKLFGKARPDPKGGRSSVFGFEDELKTAPKGIDKTHKDIALLKCRSLAVVHKFDDDIVLSPDFKDELVRIINILRPFIHCLNDMMTLPPEDSDSDENSDEGGDEEDE</sequence>
<gene>
    <name evidence="2" type="ORF">NLI96_g8327</name>
</gene>
<feature type="compositionally biased region" description="Acidic residues" evidence="1">
    <location>
        <begin position="399"/>
        <end position="416"/>
    </location>
</feature>
<dbReference type="Pfam" id="PF09365">
    <property type="entry name" value="DUF2461"/>
    <property type="match status" value="1"/>
</dbReference>
<keyword evidence="3" id="KW-1185">Reference proteome</keyword>
<accession>A0AAD5UXJ5</accession>
<feature type="compositionally biased region" description="Acidic residues" evidence="1">
    <location>
        <begin position="129"/>
        <end position="140"/>
    </location>
</feature>
<feature type="region of interest" description="Disordered" evidence="1">
    <location>
        <begin position="394"/>
        <end position="416"/>
    </location>
</feature>
<feature type="compositionally biased region" description="Polar residues" evidence="1">
    <location>
        <begin position="1"/>
        <end position="15"/>
    </location>
</feature>
<dbReference type="PANTHER" id="PTHR36452:SF1">
    <property type="entry name" value="DUF2461 DOMAIN-CONTAINING PROTEIN"/>
    <property type="match status" value="1"/>
</dbReference>
<feature type="region of interest" description="Disordered" evidence="1">
    <location>
        <begin position="1"/>
        <end position="140"/>
    </location>
</feature>
<dbReference type="AlphaFoldDB" id="A0AAD5UXJ5"/>
<evidence type="ECO:0008006" key="4">
    <source>
        <dbReference type="Google" id="ProtNLM"/>
    </source>
</evidence>
<dbReference type="NCBIfam" id="TIGR02453">
    <property type="entry name" value="TIGR02453 family protein"/>
    <property type="match status" value="1"/>
</dbReference>
<organism evidence="2 3">
    <name type="scientific">Meripilus lineatus</name>
    <dbReference type="NCBI Taxonomy" id="2056292"/>
    <lineage>
        <taxon>Eukaryota</taxon>
        <taxon>Fungi</taxon>
        <taxon>Dikarya</taxon>
        <taxon>Basidiomycota</taxon>
        <taxon>Agaricomycotina</taxon>
        <taxon>Agaricomycetes</taxon>
        <taxon>Polyporales</taxon>
        <taxon>Meripilaceae</taxon>
        <taxon>Meripilus</taxon>
    </lineage>
</organism>
<dbReference type="EMBL" id="JANAWD010000373">
    <property type="protein sequence ID" value="KAJ3480469.1"/>
    <property type="molecule type" value="Genomic_DNA"/>
</dbReference>
<dbReference type="Proteomes" id="UP001212997">
    <property type="component" value="Unassembled WGS sequence"/>
</dbReference>
<feature type="compositionally biased region" description="Basic residues" evidence="1">
    <location>
        <begin position="114"/>
        <end position="125"/>
    </location>
</feature>
<name>A0AAD5UXJ5_9APHY</name>
<feature type="compositionally biased region" description="Basic residues" evidence="1">
    <location>
        <begin position="31"/>
        <end position="43"/>
    </location>
</feature>
<comment type="caution">
    <text evidence="2">The sequence shown here is derived from an EMBL/GenBank/DDBJ whole genome shotgun (WGS) entry which is preliminary data.</text>
</comment>
<protein>
    <recommendedName>
        <fullName evidence="4">TIGR02453 family protein</fullName>
    </recommendedName>
</protein>
<proteinExistence type="predicted"/>
<dbReference type="PANTHER" id="PTHR36452">
    <property type="entry name" value="CHROMOSOME 12, WHOLE GENOME SHOTGUN SEQUENCE"/>
    <property type="match status" value="1"/>
</dbReference>
<dbReference type="InterPro" id="IPR012808">
    <property type="entry name" value="CHP02453"/>
</dbReference>
<reference evidence="2" key="1">
    <citation type="submission" date="2022-07" db="EMBL/GenBank/DDBJ databases">
        <title>Genome Sequence of Physisporinus lineatus.</title>
        <authorList>
            <person name="Buettner E."/>
        </authorList>
    </citation>
    <scope>NUCLEOTIDE SEQUENCE</scope>
    <source>
        <strain evidence="2">VT162</strain>
    </source>
</reference>